<dbReference type="SMART" id="SM00272">
    <property type="entry name" value="END"/>
    <property type="match status" value="2"/>
</dbReference>
<keyword evidence="15" id="KW-1185">Reference proteome</keyword>
<evidence type="ECO:0000313" key="14">
    <source>
        <dbReference type="Ensembl" id="ENSVURP00010023908.1"/>
    </source>
</evidence>
<accession>A0A4X2LIY4</accession>
<dbReference type="GeneTree" id="ENSGT00950000183053"/>
<dbReference type="PRINTS" id="PR00365">
    <property type="entry name" value="ENDOTHELIN"/>
</dbReference>
<dbReference type="GeneID" id="114034344"/>
<gene>
    <name evidence="14" type="primary">EDN3</name>
</gene>
<comment type="subcellular location">
    <subcellularLocation>
        <location evidence="2">Secreted</location>
    </subcellularLocation>
</comment>
<evidence type="ECO:0000256" key="3">
    <source>
        <dbReference type="ARBA" id="ARBA00010959"/>
    </source>
</evidence>
<keyword evidence="5 12" id="KW-0732">Signal</keyword>
<dbReference type="STRING" id="29139.ENSVURP00010023908"/>
<evidence type="ECO:0000256" key="4">
    <source>
        <dbReference type="ARBA" id="ARBA00022525"/>
    </source>
</evidence>
<evidence type="ECO:0000256" key="7">
    <source>
        <dbReference type="ARBA" id="ARBA00023157"/>
    </source>
</evidence>
<dbReference type="GO" id="GO:0006874">
    <property type="term" value="P:intracellular calcium ion homeostasis"/>
    <property type="evidence" value="ECO:0007669"/>
    <property type="project" value="TreeGrafter"/>
</dbReference>
<keyword evidence="4" id="KW-0964">Secreted</keyword>
<evidence type="ECO:0000256" key="6">
    <source>
        <dbReference type="ARBA" id="ARBA00022858"/>
    </source>
</evidence>
<keyword evidence="8" id="KW-0839">Vasoconstrictor</keyword>
<dbReference type="PROSITE" id="PS00270">
    <property type="entry name" value="ENDOTHELIN"/>
    <property type="match status" value="1"/>
</dbReference>
<dbReference type="InterPro" id="IPR019764">
    <property type="entry name" value="Endothelin_toxin_CS"/>
</dbReference>
<keyword evidence="7" id="KW-1015">Disulfide bond</keyword>
<comment type="similarity">
    <text evidence="3">Belongs to the endothelin/sarafotoxin family.</text>
</comment>
<dbReference type="Pfam" id="PF00322">
    <property type="entry name" value="Endothelin"/>
    <property type="match status" value="1"/>
</dbReference>
<dbReference type="GO" id="GO:0014826">
    <property type="term" value="P:vein smooth muscle contraction"/>
    <property type="evidence" value="ECO:0007669"/>
    <property type="project" value="TreeGrafter"/>
</dbReference>
<dbReference type="CTD" id="1908"/>
<feature type="chain" id="PRO_5021221615" description="Endothelin-3" evidence="12">
    <location>
        <begin position="19"/>
        <end position="202"/>
    </location>
</feature>
<dbReference type="InterPro" id="IPR020475">
    <property type="entry name" value="Endothelin"/>
</dbReference>
<feature type="signal peptide" evidence="12">
    <location>
        <begin position="1"/>
        <end position="18"/>
    </location>
</feature>
<reference evidence="15" key="1">
    <citation type="submission" date="2018-12" db="EMBL/GenBank/DDBJ databases">
        <authorList>
            <person name="Yazar S."/>
        </authorList>
    </citation>
    <scope>NUCLEOTIDE SEQUENCE [LARGE SCALE GENOMIC DNA]</scope>
</reference>
<dbReference type="GO" id="GO:0005615">
    <property type="term" value="C:extracellular space"/>
    <property type="evidence" value="ECO:0007669"/>
    <property type="project" value="TreeGrafter"/>
</dbReference>
<evidence type="ECO:0000256" key="12">
    <source>
        <dbReference type="SAM" id="SignalP"/>
    </source>
</evidence>
<evidence type="ECO:0000256" key="2">
    <source>
        <dbReference type="ARBA" id="ARBA00004613"/>
    </source>
</evidence>
<organism evidence="14 15">
    <name type="scientific">Vombatus ursinus</name>
    <name type="common">Common wombat</name>
    <dbReference type="NCBI Taxonomy" id="29139"/>
    <lineage>
        <taxon>Eukaryota</taxon>
        <taxon>Metazoa</taxon>
        <taxon>Chordata</taxon>
        <taxon>Craniata</taxon>
        <taxon>Vertebrata</taxon>
        <taxon>Euteleostomi</taxon>
        <taxon>Mammalia</taxon>
        <taxon>Metatheria</taxon>
        <taxon>Diprotodontia</taxon>
        <taxon>Vombatidae</taxon>
        <taxon>Vombatus</taxon>
    </lineage>
</organism>
<feature type="region of interest" description="Disordered" evidence="11">
    <location>
        <begin position="28"/>
        <end position="87"/>
    </location>
</feature>
<dbReference type="RefSeq" id="XP_027705810.1">
    <property type="nucleotide sequence ID" value="XM_027850009.1"/>
</dbReference>
<reference evidence="14" key="3">
    <citation type="submission" date="2025-09" db="UniProtKB">
        <authorList>
            <consortium name="Ensembl"/>
        </authorList>
    </citation>
    <scope>IDENTIFICATION</scope>
</reference>
<sequence>MELGLWFLFGLTVTSTAGFLPPTVSRLEPEAAGGGGGPSVPAAQESDGEENEAVAVVVTELSPTGAGQDKGSHRPREPRKASVGAGESAARKREKRCTCYTYKDKECVYYCHLDIIWINTPERTVPYGLSNYRGSFRDKRSADPTLRTSPPFEGPRNRCSCTEQDDGDCIHFCTRTEDNRSNSRTVEKHQDRDVEQPPEKWP</sequence>
<feature type="region of interest" description="Disordered" evidence="11">
    <location>
        <begin position="134"/>
        <end position="157"/>
    </location>
</feature>
<dbReference type="GO" id="GO:0019229">
    <property type="term" value="P:regulation of vasoconstriction"/>
    <property type="evidence" value="ECO:0007669"/>
    <property type="project" value="InterPro"/>
</dbReference>
<dbReference type="Proteomes" id="UP000314987">
    <property type="component" value="Unassembled WGS sequence"/>
</dbReference>
<dbReference type="OMA" id="TEEKDQC"/>
<keyword evidence="6" id="KW-0838">Vasoactive</keyword>
<feature type="domain" description="Endothelin-like toxin" evidence="13">
    <location>
        <begin position="158"/>
        <end position="179"/>
    </location>
</feature>
<evidence type="ECO:0000259" key="13">
    <source>
        <dbReference type="SMART" id="SM00272"/>
    </source>
</evidence>
<dbReference type="PANTHER" id="PTHR13874:SF11">
    <property type="entry name" value="ENDOTHELIN-3"/>
    <property type="match status" value="1"/>
</dbReference>
<dbReference type="OrthoDB" id="9943124at2759"/>
<proteinExistence type="inferred from homology"/>
<feature type="region of interest" description="Disordered" evidence="11">
    <location>
        <begin position="179"/>
        <end position="202"/>
    </location>
</feature>
<dbReference type="GO" id="GO:0005179">
    <property type="term" value="F:hormone activity"/>
    <property type="evidence" value="ECO:0007669"/>
    <property type="project" value="TreeGrafter"/>
</dbReference>
<evidence type="ECO:0000256" key="11">
    <source>
        <dbReference type="SAM" id="MobiDB-lite"/>
    </source>
</evidence>
<dbReference type="Ensembl" id="ENSVURT00010027217.1">
    <property type="protein sequence ID" value="ENSVURP00010023908.1"/>
    <property type="gene ID" value="ENSVURG00010018328.1"/>
</dbReference>
<dbReference type="GO" id="GO:0031708">
    <property type="term" value="F:endothelin B receptor binding"/>
    <property type="evidence" value="ECO:0007669"/>
    <property type="project" value="TreeGrafter"/>
</dbReference>
<protein>
    <recommendedName>
        <fullName evidence="9">Endothelin-3</fullName>
    </recommendedName>
    <alternativeName>
        <fullName evidence="10">Preproendothelin-3</fullName>
    </alternativeName>
</protein>
<name>A0A4X2LIY4_VOMUR</name>
<evidence type="ECO:0000313" key="15">
    <source>
        <dbReference type="Proteomes" id="UP000314987"/>
    </source>
</evidence>
<dbReference type="InterPro" id="IPR001928">
    <property type="entry name" value="Endothln-like_toxin"/>
</dbReference>
<evidence type="ECO:0000256" key="8">
    <source>
        <dbReference type="ARBA" id="ARBA00023322"/>
    </source>
</evidence>
<feature type="compositionally biased region" description="Basic and acidic residues" evidence="11">
    <location>
        <begin position="70"/>
        <end position="80"/>
    </location>
</feature>
<evidence type="ECO:0000256" key="9">
    <source>
        <dbReference type="ARBA" id="ARBA00040198"/>
    </source>
</evidence>
<evidence type="ECO:0000256" key="10">
    <source>
        <dbReference type="ARBA" id="ARBA00041850"/>
    </source>
</evidence>
<evidence type="ECO:0000256" key="5">
    <source>
        <dbReference type="ARBA" id="ARBA00022729"/>
    </source>
</evidence>
<dbReference type="PANTHER" id="PTHR13874">
    <property type="entry name" value="ENDOTHELIN"/>
    <property type="match status" value="1"/>
</dbReference>
<evidence type="ECO:0000256" key="1">
    <source>
        <dbReference type="ARBA" id="ARBA00003023"/>
    </source>
</evidence>
<feature type="domain" description="Endothelin-like toxin" evidence="13">
    <location>
        <begin position="96"/>
        <end position="117"/>
    </location>
</feature>
<dbReference type="AlphaFoldDB" id="A0A4X2LIY4"/>
<comment type="function">
    <text evidence="1">Endothelins are endothelium-derived vasoconstrictor peptides.</text>
</comment>
<dbReference type="GO" id="GO:0003100">
    <property type="term" value="P:regulation of systemic arterial blood pressure by endothelin"/>
    <property type="evidence" value="ECO:0007669"/>
    <property type="project" value="TreeGrafter"/>
</dbReference>
<dbReference type="RefSeq" id="XP_027705819.1">
    <property type="nucleotide sequence ID" value="XM_027850018.1"/>
</dbReference>
<reference evidence="14" key="2">
    <citation type="submission" date="2025-08" db="UniProtKB">
        <authorList>
            <consortium name="Ensembl"/>
        </authorList>
    </citation>
    <scope>IDENTIFICATION</scope>
</reference>